<dbReference type="Proteomes" id="UP000753724">
    <property type="component" value="Unassembled WGS sequence"/>
</dbReference>
<evidence type="ECO:0000313" key="2">
    <source>
        <dbReference type="Proteomes" id="UP000753724"/>
    </source>
</evidence>
<keyword evidence="2" id="KW-1185">Reference proteome</keyword>
<dbReference type="RefSeq" id="WP_161717609.1">
    <property type="nucleotide sequence ID" value="NZ_JAAAPO010000002.1"/>
</dbReference>
<dbReference type="EMBL" id="JAAAPO010000002">
    <property type="protein sequence ID" value="NBC36390.1"/>
    <property type="molecule type" value="Genomic_DNA"/>
</dbReference>
<protein>
    <recommendedName>
        <fullName evidence="3">DUF4164 family protein</fullName>
    </recommendedName>
</protein>
<name>A0ABW9XD14_9SPHN</name>
<accession>A0ABW9XD14</accession>
<proteinExistence type="predicted"/>
<gene>
    <name evidence="1" type="ORF">GTZ99_07455</name>
</gene>
<organism evidence="1 2">
    <name type="scientific">Novosphingobium ovatum</name>
    <dbReference type="NCBI Taxonomy" id="1908523"/>
    <lineage>
        <taxon>Bacteria</taxon>
        <taxon>Pseudomonadati</taxon>
        <taxon>Pseudomonadota</taxon>
        <taxon>Alphaproteobacteria</taxon>
        <taxon>Sphingomonadales</taxon>
        <taxon>Sphingomonadaceae</taxon>
        <taxon>Novosphingobium</taxon>
    </lineage>
</organism>
<evidence type="ECO:0008006" key="3">
    <source>
        <dbReference type="Google" id="ProtNLM"/>
    </source>
</evidence>
<comment type="caution">
    <text evidence="1">The sequence shown here is derived from an EMBL/GenBank/DDBJ whole genome shotgun (WGS) entry which is preliminary data.</text>
</comment>
<evidence type="ECO:0000313" key="1">
    <source>
        <dbReference type="EMBL" id="NBC36390.1"/>
    </source>
</evidence>
<sequence length="87" mass="9197">MTGALPLALPDEAGVDEALSRVEAALARLDCALRRSREQQLAVARETVELEVRHERLREVVGDALGLLDGLIATEVAKPAAPVDGTA</sequence>
<reference evidence="2" key="1">
    <citation type="submission" date="2020-01" db="EMBL/GenBank/DDBJ databases">
        <title>Sphingomonas sp. strain CSW-10.</title>
        <authorList>
            <person name="Chen W.-M."/>
        </authorList>
    </citation>
    <scope>NUCLEOTIDE SEQUENCE [LARGE SCALE GENOMIC DNA]</scope>
    <source>
        <strain evidence="2">FSY-8</strain>
    </source>
</reference>